<accession>A0A5B9QJZ6</accession>
<organism evidence="1 2">
    <name type="scientific">Bythopirellula goksoeyrii</name>
    <dbReference type="NCBI Taxonomy" id="1400387"/>
    <lineage>
        <taxon>Bacteria</taxon>
        <taxon>Pseudomonadati</taxon>
        <taxon>Planctomycetota</taxon>
        <taxon>Planctomycetia</taxon>
        <taxon>Pirellulales</taxon>
        <taxon>Lacipirellulaceae</taxon>
        <taxon>Bythopirellula</taxon>
    </lineage>
</organism>
<evidence type="ECO:0000313" key="2">
    <source>
        <dbReference type="Proteomes" id="UP000323917"/>
    </source>
</evidence>
<keyword evidence="2" id="KW-1185">Reference proteome</keyword>
<protein>
    <submittedName>
        <fullName evidence="1">Uncharacterized protein</fullName>
    </submittedName>
</protein>
<dbReference type="KEGG" id="bgok:Pr1d_47080"/>
<gene>
    <name evidence="1" type="ORF">Pr1d_47080</name>
</gene>
<dbReference type="AlphaFoldDB" id="A0A5B9QJZ6"/>
<sequence length="109" mass="11923">MVPTQSDVRETIAQLVKKRDERRDSFASGIKLAMETPFGKDAEEVRNVLSKHGVSSRLGEQVVQLAEQQASFSVFGIVDALTRIAGRYENAGDRLFVDQKAASLLSLAA</sequence>
<dbReference type="RefSeq" id="WP_148075614.1">
    <property type="nucleotide sequence ID" value="NZ_CP042913.1"/>
</dbReference>
<reference evidence="1 2" key="1">
    <citation type="submission" date="2019-08" db="EMBL/GenBank/DDBJ databases">
        <title>Deep-cultivation of Planctomycetes and their phenomic and genomic characterization uncovers novel biology.</title>
        <authorList>
            <person name="Wiegand S."/>
            <person name="Jogler M."/>
            <person name="Boedeker C."/>
            <person name="Pinto D."/>
            <person name="Vollmers J."/>
            <person name="Rivas-Marin E."/>
            <person name="Kohn T."/>
            <person name="Peeters S.H."/>
            <person name="Heuer A."/>
            <person name="Rast P."/>
            <person name="Oberbeckmann S."/>
            <person name="Bunk B."/>
            <person name="Jeske O."/>
            <person name="Meyerdierks A."/>
            <person name="Storesund J.E."/>
            <person name="Kallscheuer N."/>
            <person name="Luecker S."/>
            <person name="Lage O.M."/>
            <person name="Pohl T."/>
            <person name="Merkel B.J."/>
            <person name="Hornburger P."/>
            <person name="Mueller R.-W."/>
            <person name="Bruemmer F."/>
            <person name="Labrenz M."/>
            <person name="Spormann A.M."/>
            <person name="Op den Camp H."/>
            <person name="Overmann J."/>
            <person name="Amann R."/>
            <person name="Jetten M.S.M."/>
            <person name="Mascher T."/>
            <person name="Medema M.H."/>
            <person name="Devos D.P."/>
            <person name="Kaster A.-K."/>
            <person name="Ovreas L."/>
            <person name="Rohde M."/>
            <person name="Galperin M.Y."/>
            <person name="Jogler C."/>
        </authorList>
    </citation>
    <scope>NUCLEOTIDE SEQUENCE [LARGE SCALE GENOMIC DNA]</scope>
    <source>
        <strain evidence="1 2">Pr1d</strain>
    </source>
</reference>
<dbReference type="EMBL" id="CP042913">
    <property type="protein sequence ID" value="QEG37366.1"/>
    <property type="molecule type" value="Genomic_DNA"/>
</dbReference>
<proteinExistence type="predicted"/>
<evidence type="ECO:0000313" key="1">
    <source>
        <dbReference type="EMBL" id="QEG37366.1"/>
    </source>
</evidence>
<dbReference type="OrthoDB" id="7215872at2"/>
<name>A0A5B9QJZ6_9BACT</name>
<dbReference type="Proteomes" id="UP000323917">
    <property type="component" value="Chromosome"/>
</dbReference>